<reference evidence="4 5" key="1">
    <citation type="submission" date="2019-03" db="EMBL/GenBank/DDBJ databases">
        <title>Genomic Encyclopedia of Type Strains, Phase III (KMG-III): the genomes of soil and plant-associated and newly described type strains.</title>
        <authorList>
            <person name="Whitman W."/>
        </authorList>
    </citation>
    <scope>NUCLEOTIDE SEQUENCE [LARGE SCALE GENOMIC DNA]</scope>
    <source>
        <strain evidence="4 5">CECT 7378</strain>
    </source>
</reference>
<dbReference type="InterPro" id="IPR014308">
    <property type="entry name" value="Xanthine_DH_XdhC"/>
</dbReference>
<gene>
    <name evidence="4" type="ORF">DFP79_0868</name>
</gene>
<name>A0A4R6MI28_9GAMM</name>
<accession>A0A4R6MI28</accession>
<evidence type="ECO:0000256" key="1">
    <source>
        <dbReference type="SAM" id="MobiDB-lite"/>
    </source>
</evidence>
<feature type="compositionally biased region" description="Basic and acidic residues" evidence="1">
    <location>
        <begin position="273"/>
        <end position="285"/>
    </location>
</feature>
<proteinExistence type="predicted"/>
<keyword evidence="5" id="KW-1185">Reference proteome</keyword>
<dbReference type="PANTHER" id="PTHR30388">
    <property type="entry name" value="ALDEHYDE OXIDOREDUCTASE MOLYBDENUM COFACTOR ASSEMBLY PROTEIN"/>
    <property type="match status" value="1"/>
</dbReference>
<dbReference type="Proteomes" id="UP000294656">
    <property type="component" value="Unassembled WGS sequence"/>
</dbReference>
<dbReference type="PANTHER" id="PTHR30388:SF6">
    <property type="entry name" value="XANTHINE DEHYDROGENASE SUBUNIT A-RELATED"/>
    <property type="match status" value="1"/>
</dbReference>
<protein>
    <submittedName>
        <fullName evidence="4">Molybdenum cofactor sulfurylase</fullName>
    </submittedName>
</protein>
<evidence type="ECO:0000259" key="3">
    <source>
        <dbReference type="Pfam" id="PF13478"/>
    </source>
</evidence>
<evidence type="ECO:0000259" key="2">
    <source>
        <dbReference type="Pfam" id="PF02625"/>
    </source>
</evidence>
<dbReference type="EMBL" id="SNXC01000009">
    <property type="protein sequence ID" value="TDO99859.1"/>
    <property type="molecule type" value="Genomic_DNA"/>
</dbReference>
<sequence length="285" mass="31180">MNTDWIQEAARLEASGISFIMVSVLDIKGSTPREKGARMLVSQQGLFGTIGGGHLEYKAIAHARAKLADNVDGTSTEDFPLGATLGQCCGGFVTVLYESVLQNMRHIAIFGAGHVGKAVVHCLENIPASISWVDSRTDEFPEYIPKNTVKKPYEFPVDAIPDMPPETYYLVLTHNHQLDLELVENILKRNDVAFLGVIGSKTKSARFKHRLKAKGFSNQQINQMQCPVGEPDIISKQPGEIAISIIANILKATSPKNSSVSNLSVSNQSEPIESEHKLHSQMEAK</sequence>
<dbReference type="OrthoDB" id="61481at2"/>
<dbReference type="AlphaFoldDB" id="A0A4R6MI28"/>
<evidence type="ECO:0000313" key="5">
    <source>
        <dbReference type="Proteomes" id="UP000294656"/>
    </source>
</evidence>
<dbReference type="Pfam" id="PF13478">
    <property type="entry name" value="XdhC_C"/>
    <property type="match status" value="1"/>
</dbReference>
<dbReference type="RefSeq" id="WP_133502687.1">
    <property type="nucleotide sequence ID" value="NZ_SNXC01000009.1"/>
</dbReference>
<dbReference type="InterPro" id="IPR027051">
    <property type="entry name" value="XdhC_Rossmann_dom"/>
</dbReference>
<dbReference type="InterPro" id="IPR003777">
    <property type="entry name" value="XdhC_CoxI"/>
</dbReference>
<feature type="domain" description="XdhC- CoxI" evidence="2">
    <location>
        <begin position="14"/>
        <end position="70"/>
    </location>
</feature>
<dbReference type="Pfam" id="PF02625">
    <property type="entry name" value="XdhC_CoxI"/>
    <property type="match status" value="1"/>
</dbReference>
<dbReference type="Gene3D" id="3.40.50.720">
    <property type="entry name" value="NAD(P)-binding Rossmann-like Domain"/>
    <property type="match status" value="1"/>
</dbReference>
<feature type="domain" description="XdhC Rossmann" evidence="3">
    <location>
        <begin position="108"/>
        <end position="249"/>
    </location>
</feature>
<evidence type="ECO:0000313" key="4">
    <source>
        <dbReference type="EMBL" id="TDO99859.1"/>
    </source>
</evidence>
<comment type="caution">
    <text evidence="4">The sequence shown here is derived from an EMBL/GenBank/DDBJ whole genome shotgun (WGS) entry which is preliminary data.</text>
</comment>
<dbReference type="InterPro" id="IPR052698">
    <property type="entry name" value="MoCofactor_Util/Proc"/>
</dbReference>
<feature type="region of interest" description="Disordered" evidence="1">
    <location>
        <begin position="256"/>
        <end position="285"/>
    </location>
</feature>
<feature type="compositionally biased region" description="Low complexity" evidence="1">
    <location>
        <begin position="257"/>
        <end position="269"/>
    </location>
</feature>
<dbReference type="NCBIfam" id="TIGR02964">
    <property type="entry name" value="xanthine_xdhC"/>
    <property type="match status" value="1"/>
</dbReference>
<organism evidence="4 5">
    <name type="scientific">Marinomonas balearica</name>
    <dbReference type="NCBI Taxonomy" id="491947"/>
    <lineage>
        <taxon>Bacteria</taxon>
        <taxon>Pseudomonadati</taxon>
        <taxon>Pseudomonadota</taxon>
        <taxon>Gammaproteobacteria</taxon>
        <taxon>Oceanospirillales</taxon>
        <taxon>Oceanospirillaceae</taxon>
        <taxon>Marinomonas</taxon>
    </lineage>
</organism>